<keyword evidence="3" id="KW-0949">S-adenosyl-L-methionine</keyword>
<gene>
    <name evidence="6" type="ordered locus">Desac_0067</name>
</gene>
<dbReference type="InterPro" id="IPR014776">
    <property type="entry name" value="4pyrrole_Mease_sub2"/>
</dbReference>
<dbReference type="Gene3D" id="3.30.950.10">
    <property type="entry name" value="Methyltransferase, Cobalt-precorrin-4 Transmethylase, Domain 2"/>
    <property type="match status" value="1"/>
</dbReference>
<keyword evidence="4" id="KW-0732">Signal</keyword>
<dbReference type="InterPro" id="IPR000878">
    <property type="entry name" value="4pyrrol_Mease"/>
</dbReference>
<dbReference type="Gene3D" id="3.40.1010.10">
    <property type="entry name" value="Cobalt-precorrin-4 Transmethylase, Domain 1"/>
    <property type="match status" value="1"/>
</dbReference>
<evidence type="ECO:0000313" key="6">
    <source>
        <dbReference type="EMBL" id="AEB07966.1"/>
    </source>
</evidence>
<reference evidence="6 7" key="1">
    <citation type="journal article" date="2011" name="Stand. Genomic Sci.">
        <title>Complete genome sequence of the acetate-degrading sulfate reducer Desulfobacca acetoxidans type strain (ASRB2).</title>
        <authorList>
            <person name="Goker M."/>
            <person name="Teshima H."/>
            <person name="Lapidus A."/>
            <person name="Nolan M."/>
            <person name="Lucas S."/>
            <person name="Hammon N."/>
            <person name="Deshpande S."/>
            <person name="Cheng J.F."/>
            <person name="Tapia R."/>
            <person name="Han C."/>
            <person name="Goodwin L."/>
            <person name="Pitluck S."/>
            <person name="Huntemann M."/>
            <person name="Liolios K."/>
            <person name="Ivanova N."/>
            <person name="Pagani I."/>
            <person name="Mavromatis K."/>
            <person name="Ovchinikova G."/>
            <person name="Pati A."/>
            <person name="Chen A."/>
            <person name="Palaniappan K."/>
            <person name="Land M."/>
            <person name="Hauser L."/>
            <person name="Brambilla E.M."/>
            <person name="Rohde M."/>
            <person name="Spring S."/>
            <person name="Detter J.C."/>
            <person name="Woyke T."/>
            <person name="Bristow J."/>
            <person name="Eisen J.A."/>
            <person name="Markowitz V."/>
            <person name="Hugenholtz P."/>
            <person name="Kyrpides N.C."/>
            <person name="Klenk H.P."/>
        </authorList>
    </citation>
    <scope>NUCLEOTIDE SEQUENCE [LARGE SCALE GENOMIC DNA]</scope>
    <source>
        <strain evidence="7">ATCC 700848 / DSM 11109 / ASRB2</strain>
    </source>
</reference>
<keyword evidence="1 6" id="KW-0489">Methyltransferase</keyword>
<organism evidence="6 7">
    <name type="scientific">Desulfobacca acetoxidans (strain ATCC 700848 / DSM 11109 / ASRB2)</name>
    <dbReference type="NCBI Taxonomy" id="880072"/>
    <lineage>
        <taxon>Bacteria</taxon>
        <taxon>Pseudomonadati</taxon>
        <taxon>Thermodesulfobacteriota</taxon>
        <taxon>Desulfobaccia</taxon>
        <taxon>Desulfobaccales</taxon>
        <taxon>Desulfobaccaceae</taxon>
        <taxon>Desulfobacca</taxon>
    </lineage>
</organism>
<dbReference type="CDD" id="cd11724">
    <property type="entry name" value="TP_methylase"/>
    <property type="match status" value="1"/>
</dbReference>
<evidence type="ECO:0000256" key="3">
    <source>
        <dbReference type="ARBA" id="ARBA00022691"/>
    </source>
</evidence>
<keyword evidence="7" id="KW-1185">Reference proteome</keyword>
<dbReference type="KEGG" id="dao:Desac_0067"/>
<accession>F2NJ08</accession>
<evidence type="ECO:0000256" key="1">
    <source>
        <dbReference type="ARBA" id="ARBA00022603"/>
    </source>
</evidence>
<protein>
    <submittedName>
        <fullName evidence="6">Uroporphyrin-III C/tetrapyrrole (Corrin/Porphyrin) methyltransferase</fullName>
    </submittedName>
</protein>
<keyword evidence="2 6" id="KW-0808">Transferase</keyword>
<sequence>MKLKFSLLGLIFLLLTFMACPGMAAPPPAGKFFLVGLGPAGPEHTTLKALETIKKADLVLCHPELAVPFQTYLQGKEVFDPWKELWVNPEKKNLKPEERRELLAEKEKQRDEFIKQMKVRLSQGQNIALLTGGDPTVYSRTFWLMKGLDDDAVEIIPGLGAITASMAALKRASTGAKARFVLQTAARSFLGKTDPDDLARNLSKYNGTLVFYMGLKEIDNLLNTLKKYNPGDLPVAIVYYAGYPDKEKVVKGTLDTILAKITPEQEKWWGMIVVGRCLAGPGFEMNE</sequence>
<dbReference type="eggNOG" id="COG2875">
    <property type="taxonomic scope" value="Bacteria"/>
</dbReference>
<evidence type="ECO:0000313" key="7">
    <source>
        <dbReference type="Proteomes" id="UP000000483"/>
    </source>
</evidence>
<dbReference type="Proteomes" id="UP000000483">
    <property type="component" value="Chromosome"/>
</dbReference>
<dbReference type="InterPro" id="IPR035996">
    <property type="entry name" value="4pyrrol_Methylase_sf"/>
</dbReference>
<dbReference type="InterPro" id="IPR014777">
    <property type="entry name" value="4pyrrole_Mease_sub1"/>
</dbReference>
<dbReference type="GO" id="GO:0008168">
    <property type="term" value="F:methyltransferase activity"/>
    <property type="evidence" value="ECO:0007669"/>
    <property type="project" value="UniProtKB-KW"/>
</dbReference>
<evidence type="ECO:0000259" key="5">
    <source>
        <dbReference type="Pfam" id="PF00590"/>
    </source>
</evidence>
<proteinExistence type="predicted"/>
<name>F2NJ08_DESAR</name>
<dbReference type="InterPro" id="IPR050161">
    <property type="entry name" value="Siro_Cobalamin_biosynth"/>
</dbReference>
<dbReference type="STRING" id="880072.Desac_0067"/>
<reference evidence="7" key="2">
    <citation type="submission" date="2011-03" db="EMBL/GenBank/DDBJ databases">
        <title>The complete genome of Desulfobacca acetoxidans DSM 11109.</title>
        <authorList>
            <consortium name="US DOE Joint Genome Institute (JGI-PGF)"/>
            <person name="Lucas S."/>
            <person name="Copeland A."/>
            <person name="Lapidus A."/>
            <person name="Bruce D."/>
            <person name="Goodwin L."/>
            <person name="Pitluck S."/>
            <person name="Peters L."/>
            <person name="Kyrpides N."/>
            <person name="Mavromatis K."/>
            <person name="Ivanova N."/>
            <person name="Ovchinnikova G."/>
            <person name="Teshima H."/>
            <person name="Detter J.C."/>
            <person name="Han C."/>
            <person name="Land M."/>
            <person name="Hauser L."/>
            <person name="Markowitz V."/>
            <person name="Cheng J.-F."/>
            <person name="Hugenholtz P."/>
            <person name="Woyke T."/>
            <person name="Wu D."/>
            <person name="Spring S."/>
            <person name="Schueler E."/>
            <person name="Brambilla E."/>
            <person name="Klenk H.-P."/>
            <person name="Eisen J.A."/>
        </authorList>
    </citation>
    <scope>NUCLEOTIDE SEQUENCE [LARGE SCALE GENOMIC DNA]</scope>
    <source>
        <strain evidence="7">ATCC 700848 / DSM 11109 / ASRB2</strain>
    </source>
</reference>
<feature type="chain" id="PRO_5003283843" evidence="4">
    <location>
        <begin position="25"/>
        <end position="287"/>
    </location>
</feature>
<dbReference type="PROSITE" id="PS51257">
    <property type="entry name" value="PROKAR_LIPOPROTEIN"/>
    <property type="match status" value="1"/>
</dbReference>
<dbReference type="SUPFAM" id="SSF53790">
    <property type="entry name" value="Tetrapyrrole methylase"/>
    <property type="match status" value="1"/>
</dbReference>
<dbReference type="AlphaFoldDB" id="F2NJ08"/>
<dbReference type="RefSeq" id="WP_013705081.1">
    <property type="nucleotide sequence ID" value="NC_015388.1"/>
</dbReference>
<feature type="domain" description="Tetrapyrrole methylase" evidence="5">
    <location>
        <begin position="31"/>
        <end position="257"/>
    </location>
</feature>
<dbReference type="OrthoDB" id="9804789at2"/>
<evidence type="ECO:0000256" key="2">
    <source>
        <dbReference type="ARBA" id="ARBA00022679"/>
    </source>
</evidence>
<dbReference type="Pfam" id="PF00590">
    <property type="entry name" value="TP_methylase"/>
    <property type="match status" value="1"/>
</dbReference>
<feature type="signal peptide" evidence="4">
    <location>
        <begin position="1"/>
        <end position="24"/>
    </location>
</feature>
<dbReference type="GO" id="GO:0032259">
    <property type="term" value="P:methylation"/>
    <property type="evidence" value="ECO:0007669"/>
    <property type="project" value="UniProtKB-KW"/>
</dbReference>
<evidence type="ECO:0000256" key="4">
    <source>
        <dbReference type="SAM" id="SignalP"/>
    </source>
</evidence>
<dbReference type="EMBL" id="CP002629">
    <property type="protein sequence ID" value="AEB07966.1"/>
    <property type="molecule type" value="Genomic_DNA"/>
</dbReference>
<dbReference type="HOGENOM" id="CLU_011276_7_0_7"/>
<dbReference type="PANTHER" id="PTHR45790">
    <property type="entry name" value="SIROHEME SYNTHASE-RELATED"/>
    <property type="match status" value="1"/>
</dbReference>